<dbReference type="RefSeq" id="WP_083181245.1">
    <property type="nucleotide sequence ID" value="NZ_CBCRZR010000003.1"/>
</dbReference>
<evidence type="ECO:0000256" key="1">
    <source>
        <dbReference type="SAM" id="Phobius"/>
    </source>
</evidence>
<dbReference type="EMBL" id="MUIO01000010">
    <property type="protein sequence ID" value="ORC61357.1"/>
    <property type="molecule type" value="Genomic_DNA"/>
</dbReference>
<dbReference type="STRING" id="1958950.BZK31_03350"/>
<gene>
    <name evidence="2" type="ORF">BZK31_03350</name>
</gene>
<dbReference type="OrthoDB" id="6949273at2"/>
<sequence length="62" mass="6279">MNLIAWAAWLAGLLGFGLLIGGVALIHTPTALIVAGFGLLGWSLLADRAAARSPRKHASGSG</sequence>
<dbReference type="Proteomes" id="UP000192815">
    <property type="component" value="Unassembled WGS sequence"/>
</dbReference>
<comment type="caution">
    <text evidence="2">The sequence shown here is derived from an EMBL/GenBank/DDBJ whole genome shotgun (WGS) entry which is preliminary data.</text>
</comment>
<keyword evidence="1" id="KW-0812">Transmembrane</keyword>
<evidence type="ECO:0000313" key="3">
    <source>
        <dbReference type="Proteomes" id="UP000192815"/>
    </source>
</evidence>
<keyword evidence="1" id="KW-0472">Membrane</keyword>
<name>A0A1X0NCU2_9PSED</name>
<organism evidence="2 3">
    <name type="scientific">Pseudomonas floridensis</name>
    <dbReference type="NCBI Taxonomy" id="1958950"/>
    <lineage>
        <taxon>Bacteria</taxon>
        <taxon>Pseudomonadati</taxon>
        <taxon>Pseudomonadota</taxon>
        <taxon>Gammaproteobacteria</taxon>
        <taxon>Pseudomonadales</taxon>
        <taxon>Pseudomonadaceae</taxon>
        <taxon>Pseudomonas</taxon>
    </lineage>
</organism>
<evidence type="ECO:0000313" key="2">
    <source>
        <dbReference type="EMBL" id="ORC61357.1"/>
    </source>
</evidence>
<feature type="transmembrane region" description="Helical" evidence="1">
    <location>
        <begin position="29"/>
        <end position="46"/>
    </location>
</feature>
<protein>
    <submittedName>
        <fullName evidence="2">Uncharacterized protein</fullName>
    </submittedName>
</protein>
<accession>A0A1X0NCU2</accession>
<reference evidence="3" key="1">
    <citation type="submission" date="2017-02" db="EMBL/GenBank/DDBJ databases">
        <title>Pseudomonas floridae sp. nov., a novel pathogenic bacterial species isolated from tomato.</title>
        <authorList>
            <person name="Timilsina S."/>
            <person name="Vallad G.E."/>
            <person name="Jones J.B."/>
        </authorList>
    </citation>
    <scope>NUCLEOTIDE SEQUENCE [LARGE SCALE GENOMIC DNA]</scope>
    <source>
        <strain evidence="3">GEV388</strain>
    </source>
</reference>
<keyword evidence="3" id="KW-1185">Reference proteome</keyword>
<keyword evidence="1" id="KW-1133">Transmembrane helix</keyword>
<dbReference type="AlphaFoldDB" id="A0A1X0NCU2"/>
<proteinExistence type="predicted"/>